<feature type="active site" evidence="6">
    <location>
        <position position="183"/>
    </location>
</feature>
<dbReference type="GO" id="GO:0005737">
    <property type="term" value="C:cytoplasm"/>
    <property type="evidence" value="ECO:0007669"/>
    <property type="project" value="TreeGrafter"/>
</dbReference>
<keyword evidence="9" id="KW-1185">Reference proteome</keyword>
<evidence type="ECO:0000256" key="4">
    <source>
        <dbReference type="ARBA" id="ARBA00023235"/>
    </source>
</evidence>
<dbReference type="GO" id="GO:0005975">
    <property type="term" value="P:carbohydrate metabolic process"/>
    <property type="evidence" value="ECO:0007669"/>
    <property type="project" value="InterPro"/>
</dbReference>
<dbReference type="EC" id="5.1.3.15" evidence="3 5"/>
<dbReference type="PANTHER" id="PTHR11122:SF13">
    <property type="entry name" value="GLUCOSE-6-PHOSPHATE 1-EPIMERASE"/>
    <property type="match status" value="1"/>
</dbReference>
<protein>
    <recommendedName>
        <fullName evidence="3 5">Glucose-6-phosphate 1-epimerase</fullName>
        <ecNumber evidence="3 5">5.1.3.15</ecNumber>
    </recommendedName>
</protein>
<organism evidence="8 9">
    <name type="scientific">Thielaviopsis punctulata</name>
    <dbReference type="NCBI Taxonomy" id="72032"/>
    <lineage>
        <taxon>Eukaryota</taxon>
        <taxon>Fungi</taxon>
        <taxon>Dikarya</taxon>
        <taxon>Ascomycota</taxon>
        <taxon>Pezizomycotina</taxon>
        <taxon>Sordariomycetes</taxon>
        <taxon>Hypocreomycetidae</taxon>
        <taxon>Microascales</taxon>
        <taxon>Ceratocystidaceae</taxon>
        <taxon>Thielaviopsis</taxon>
    </lineage>
</organism>
<sequence length="314" mass="34462">MVDRPHKPIALARTPGLPPQAQVEFTHDNTRVKAVLPTGESVEVLLHGATVISWKDNVGKEKLWLSEGAKLDGSKAVRGGIPLVFPVFGTRPDHEATSKLPQHGFARTSTWDYLGKSSNEFQSSSVKLDFALSSNTIPEASKALWPYTFGLLYSVTLSRESLTTSLVITNEGTEAFDCQMLLHTYLRVDDIEKTSVTGLEGAEFIDKIDPPPTQTQTGPVLIAKEVDRVYTPVGPPSAPVIVNEDGEESFRVVRDKLPDVVVWNPWTDKSAGMADFEPKTGFRNMLCIEAGSVREWTHLEAGDVFEGSQTIIID</sequence>
<dbReference type="CDD" id="cd09020">
    <property type="entry name" value="D-hex-6-P-epi_like"/>
    <property type="match status" value="1"/>
</dbReference>
<feature type="active site" evidence="6">
    <location>
        <position position="289"/>
    </location>
</feature>
<dbReference type="Gene3D" id="2.70.98.10">
    <property type="match status" value="1"/>
</dbReference>
<dbReference type="EMBL" id="LAEV01001376">
    <property type="protein sequence ID" value="KKA28248.1"/>
    <property type="molecule type" value="Genomic_DNA"/>
</dbReference>
<accession>A0A0F4ZEC6</accession>
<dbReference type="PIRSF" id="PIRSF016020">
    <property type="entry name" value="PHexose_mutarotase"/>
    <property type="match status" value="1"/>
</dbReference>
<evidence type="ECO:0000256" key="5">
    <source>
        <dbReference type="PIRNR" id="PIRNR016020"/>
    </source>
</evidence>
<dbReference type="Proteomes" id="UP000033483">
    <property type="component" value="Unassembled WGS sequence"/>
</dbReference>
<dbReference type="InterPro" id="IPR008183">
    <property type="entry name" value="Aldose_1/G6P_1-epimerase"/>
</dbReference>
<dbReference type="InterPro" id="IPR011013">
    <property type="entry name" value="Gal_mutarotase_sf_dom"/>
</dbReference>
<comment type="function">
    <text evidence="5">Catalyzes the interconversion between the alpha and beta anomers from at least three hexose 6-phosphate sugars (Glc6P, Gal6P, and Man6P).</text>
</comment>
<dbReference type="AlphaFoldDB" id="A0A0F4ZEC6"/>
<dbReference type="GO" id="GO:0047938">
    <property type="term" value="F:glucose-6-phosphate 1-epimerase activity"/>
    <property type="evidence" value="ECO:0007669"/>
    <property type="project" value="UniProtKB-UniRule"/>
</dbReference>
<name>A0A0F4ZEC6_9PEZI</name>
<evidence type="ECO:0000313" key="9">
    <source>
        <dbReference type="Proteomes" id="UP000033483"/>
    </source>
</evidence>
<comment type="similarity">
    <text evidence="2 5">Belongs to the glucose-6-phosphate 1-epimerase family.</text>
</comment>
<evidence type="ECO:0000256" key="6">
    <source>
        <dbReference type="PIRSR" id="PIRSR016020-1"/>
    </source>
</evidence>
<feature type="binding site" evidence="7">
    <location>
        <position position="78"/>
    </location>
    <ligand>
        <name>substrate</name>
    </ligand>
</feature>
<dbReference type="OrthoDB" id="1659429at2759"/>
<dbReference type="PANTHER" id="PTHR11122">
    <property type="entry name" value="APOSPORY-ASSOCIATED PROTEIN C-RELATED"/>
    <property type="match status" value="1"/>
</dbReference>
<dbReference type="GO" id="GO:0030246">
    <property type="term" value="F:carbohydrate binding"/>
    <property type="evidence" value="ECO:0007669"/>
    <property type="project" value="UniProtKB-UniRule"/>
</dbReference>
<evidence type="ECO:0000256" key="1">
    <source>
        <dbReference type="ARBA" id="ARBA00001096"/>
    </source>
</evidence>
<dbReference type="Pfam" id="PF01263">
    <property type="entry name" value="Aldose_epim"/>
    <property type="match status" value="1"/>
</dbReference>
<feature type="binding site" evidence="7">
    <location>
        <position position="107"/>
    </location>
    <ligand>
        <name>substrate</name>
    </ligand>
</feature>
<dbReference type="InterPro" id="IPR014718">
    <property type="entry name" value="GH-type_carb-bd"/>
</dbReference>
<evidence type="ECO:0000313" key="8">
    <source>
        <dbReference type="EMBL" id="KKA28248.1"/>
    </source>
</evidence>
<keyword evidence="4 5" id="KW-0413">Isomerase</keyword>
<feature type="binding site" evidence="7">
    <location>
        <position position="102"/>
    </location>
    <ligand>
        <name>substrate</name>
    </ligand>
</feature>
<dbReference type="InterPro" id="IPR025532">
    <property type="entry name" value="G6P_1-epimerase"/>
</dbReference>
<evidence type="ECO:0000256" key="3">
    <source>
        <dbReference type="ARBA" id="ARBA00012083"/>
    </source>
</evidence>
<gene>
    <name evidence="8" type="ORF">TD95_002421</name>
</gene>
<reference evidence="8 9" key="1">
    <citation type="submission" date="2015-03" db="EMBL/GenBank/DDBJ databases">
        <authorList>
            <person name="Radwan O."/>
            <person name="Al-Naeli F.A."/>
            <person name="Rendon G.A."/>
            <person name="Fields C."/>
        </authorList>
    </citation>
    <scope>NUCLEOTIDE SEQUENCE [LARGE SCALE GENOMIC DNA]</scope>
    <source>
        <strain evidence="8">CR-DP1</strain>
    </source>
</reference>
<evidence type="ECO:0000256" key="7">
    <source>
        <dbReference type="PIRSR" id="PIRSR016020-2"/>
    </source>
</evidence>
<comment type="catalytic activity">
    <reaction evidence="1">
        <text>alpha-D-glucose 6-phosphate = beta-D-glucose 6-phosphate</text>
        <dbReference type="Rhea" id="RHEA:16249"/>
        <dbReference type="ChEBI" id="CHEBI:58225"/>
        <dbReference type="ChEBI" id="CHEBI:58247"/>
        <dbReference type="EC" id="5.1.3.15"/>
    </reaction>
</comment>
<proteinExistence type="inferred from homology"/>
<comment type="caution">
    <text evidence="8">The sequence shown here is derived from an EMBL/GenBank/DDBJ whole genome shotgun (WGS) entry which is preliminary data.</text>
</comment>
<evidence type="ECO:0000256" key="2">
    <source>
        <dbReference type="ARBA" id="ARBA00005866"/>
    </source>
</evidence>
<dbReference type="SUPFAM" id="SSF74650">
    <property type="entry name" value="Galactose mutarotase-like"/>
    <property type="match status" value="1"/>
</dbReference>